<comment type="caution">
    <text evidence="2">The sequence shown here is derived from an EMBL/GenBank/DDBJ whole genome shotgun (WGS) entry which is preliminary data.</text>
</comment>
<feature type="domain" description="Thioredoxin" evidence="1">
    <location>
        <begin position="47"/>
        <end position="220"/>
    </location>
</feature>
<dbReference type="CDD" id="cd02970">
    <property type="entry name" value="PRX_like2"/>
    <property type="match status" value="1"/>
</dbReference>
<name>A0A4Q4IYS0_9SPHN</name>
<dbReference type="EMBL" id="SEOM01000008">
    <property type="protein sequence ID" value="RYL98570.1"/>
    <property type="molecule type" value="Genomic_DNA"/>
</dbReference>
<organism evidence="2 3">
    <name type="scientific">Sphingobium indicum</name>
    <dbReference type="NCBI Taxonomy" id="332055"/>
    <lineage>
        <taxon>Bacteria</taxon>
        <taxon>Pseudomonadati</taxon>
        <taxon>Pseudomonadota</taxon>
        <taxon>Alphaproteobacteria</taxon>
        <taxon>Sphingomonadales</taxon>
        <taxon>Sphingomonadaceae</taxon>
        <taxon>Sphingobium</taxon>
    </lineage>
</organism>
<gene>
    <name evidence="2" type="ORF">EWH08_17105</name>
</gene>
<dbReference type="GO" id="GO:0016209">
    <property type="term" value="F:antioxidant activity"/>
    <property type="evidence" value="ECO:0007669"/>
    <property type="project" value="InterPro"/>
</dbReference>
<proteinExistence type="predicted"/>
<dbReference type="InterPro" id="IPR013766">
    <property type="entry name" value="Thioredoxin_domain"/>
</dbReference>
<evidence type="ECO:0000259" key="1">
    <source>
        <dbReference type="PROSITE" id="PS51352"/>
    </source>
</evidence>
<dbReference type="RefSeq" id="WP_025772417.1">
    <property type="nucleotide sequence ID" value="NZ_JACBZE010000009.1"/>
</dbReference>
<dbReference type="Pfam" id="PF00578">
    <property type="entry name" value="AhpC-TSA"/>
    <property type="match status" value="1"/>
</dbReference>
<dbReference type="Proteomes" id="UP000292734">
    <property type="component" value="Unassembled WGS sequence"/>
</dbReference>
<dbReference type="SUPFAM" id="SSF52833">
    <property type="entry name" value="Thioredoxin-like"/>
    <property type="match status" value="1"/>
</dbReference>
<dbReference type="InterPro" id="IPR000866">
    <property type="entry name" value="AhpC/TSA"/>
</dbReference>
<protein>
    <submittedName>
        <fullName evidence="2">AhpC/TSA family protein</fullName>
    </submittedName>
</protein>
<reference evidence="2 3" key="1">
    <citation type="submission" date="2019-02" db="EMBL/GenBank/DDBJ databases">
        <authorList>
            <person name="Feng G."/>
        </authorList>
    </citation>
    <scope>NUCLEOTIDE SEQUENCE [LARGE SCALE GENOMIC DNA]</scope>
    <source>
        <strain evidence="2 3">DSM 26779</strain>
    </source>
</reference>
<accession>A0A4Q4IYS0</accession>
<dbReference type="AlphaFoldDB" id="A0A4Q4IYS0"/>
<dbReference type="InterPro" id="IPR036249">
    <property type="entry name" value="Thioredoxin-like_sf"/>
</dbReference>
<sequence length="224" mass="24490">MAENESLTEQFQALHRERVRSWKPENLAENVARRARLVADFDPSRTVRPGDVVESFQLAEADGTTLTLERLTAEGPAVLIFFRYAGCPACNLALPYYERQLWPGLRKAGIPLVAISPHLPETGLGAIRERHGLTYGIANDRGNALARRFGITFDRDLVPDGQPSPGWIGELTGTGTAELPQPAVIAIDRNRVARFVDVSPDWLARTEAPAILEAVGRIESAAVG</sequence>
<dbReference type="Gene3D" id="3.40.30.10">
    <property type="entry name" value="Glutaredoxin"/>
    <property type="match status" value="1"/>
</dbReference>
<dbReference type="GO" id="GO:0016491">
    <property type="term" value="F:oxidoreductase activity"/>
    <property type="evidence" value="ECO:0007669"/>
    <property type="project" value="InterPro"/>
</dbReference>
<evidence type="ECO:0000313" key="3">
    <source>
        <dbReference type="Proteomes" id="UP000292734"/>
    </source>
</evidence>
<evidence type="ECO:0000313" key="2">
    <source>
        <dbReference type="EMBL" id="RYL98570.1"/>
    </source>
</evidence>
<dbReference type="PROSITE" id="PS51352">
    <property type="entry name" value="THIOREDOXIN_2"/>
    <property type="match status" value="1"/>
</dbReference>